<dbReference type="RefSeq" id="XP_013914038.1">
    <property type="nucleotide sequence ID" value="XM_014058563.1"/>
</dbReference>
<dbReference type="GeneID" id="106542742"/>
<feature type="compositionally biased region" description="Low complexity" evidence="1">
    <location>
        <begin position="49"/>
        <end position="95"/>
    </location>
</feature>
<name>A0A6I9XTL6_9SAUR</name>
<dbReference type="AlphaFoldDB" id="A0A6I9XTL6"/>
<dbReference type="Proteomes" id="UP000504617">
    <property type="component" value="Unplaced"/>
</dbReference>
<evidence type="ECO:0000256" key="1">
    <source>
        <dbReference type="SAM" id="MobiDB-lite"/>
    </source>
</evidence>
<protein>
    <submittedName>
        <fullName evidence="3">Mucin-17-like</fullName>
    </submittedName>
</protein>
<feature type="compositionally biased region" description="Polar residues" evidence="1">
    <location>
        <begin position="1"/>
        <end position="22"/>
    </location>
</feature>
<evidence type="ECO:0000313" key="2">
    <source>
        <dbReference type="Proteomes" id="UP000504617"/>
    </source>
</evidence>
<dbReference type="KEGG" id="tsr:106542742"/>
<evidence type="ECO:0000313" key="3">
    <source>
        <dbReference type="RefSeq" id="XP_013914038.1"/>
    </source>
</evidence>
<reference evidence="3" key="1">
    <citation type="submission" date="2025-08" db="UniProtKB">
        <authorList>
            <consortium name="RefSeq"/>
        </authorList>
    </citation>
    <scope>IDENTIFICATION</scope>
    <source>
        <tissue evidence="3">Skeletal muscle</tissue>
    </source>
</reference>
<organism evidence="2 3">
    <name type="scientific">Thamnophis sirtalis</name>
    <dbReference type="NCBI Taxonomy" id="35019"/>
    <lineage>
        <taxon>Eukaryota</taxon>
        <taxon>Metazoa</taxon>
        <taxon>Chordata</taxon>
        <taxon>Craniata</taxon>
        <taxon>Vertebrata</taxon>
        <taxon>Euteleostomi</taxon>
        <taxon>Lepidosauria</taxon>
        <taxon>Squamata</taxon>
        <taxon>Bifurcata</taxon>
        <taxon>Unidentata</taxon>
        <taxon>Episquamata</taxon>
        <taxon>Toxicofera</taxon>
        <taxon>Serpentes</taxon>
        <taxon>Colubroidea</taxon>
        <taxon>Colubridae</taxon>
        <taxon>Natricinae</taxon>
        <taxon>Thamnophis</taxon>
    </lineage>
</organism>
<sequence length="146" mass="15937">MIPTHTISTLETSSPSTVSITTGFPKPSTLKTTSIRTIPHTSTMSTHFTESSETTLTATASTSTASTVRRSSTPKTTETTSLSVTTRTTESAKTTSYEPIISEKVPSTFQTRPSIQNQTIIGSTVTPYFTGKYIRFKTTKRNFRIL</sequence>
<accession>A0A6I9XTL6</accession>
<feature type="region of interest" description="Disordered" evidence="1">
    <location>
        <begin position="1"/>
        <end position="25"/>
    </location>
</feature>
<keyword evidence="2" id="KW-1185">Reference proteome</keyword>
<feature type="region of interest" description="Disordered" evidence="1">
    <location>
        <begin position="43"/>
        <end position="95"/>
    </location>
</feature>
<proteinExistence type="predicted"/>
<gene>
    <name evidence="3" type="primary">LOC106542742</name>
</gene>